<comment type="caution">
    <text evidence="1">The sequence shown here is derived from an EMBL/GenBank/DDBJ whole genome shotgun (WGS) entry which is preliminary data.</text>
</comment>
<evidence type="ECO:0000313" key="1">
    <source>
        <dbReference type="EMBL" id="TCO76260.1"/>
    </source>
</evidence>
<protein>
    <recommendedName>
        <fullName evidence="3">DUF3108 domain-containing protein</fullName>
    </recommendedName>
</protein>
<gene>
    <name evidence="1" type="ORF">EV688_105223</name>
</gene>
<proteinExistence type="predicted"/>
<dbReference type="Proteomes" id="UP000294980">
    <property type="component" value="Unassembled WGS sequence"/>
</dbReference>
<dbReference type="AlphaFoldDB" id="A0A4V2SBN9"/>
<evidence type="ECO:0008006" key="3">
    <source>
        <dbReference type="Google" id="ProtNLM"/>
    </source>
</evidence>
<sequence>MLSIRHNWHSAMPLQWMALLPWLLVCLLSGSARAMQMPPWQQLVFEQKSFWATARGVLTLSEFTDARGARDLDSAQASDTQRSSGYLSLEVNNYVASNSEQITLTLDAATGAAQFRWRLSRGRDSRVKIHEYHDTLIARERREPPAGDDSVSPADWPATHEMNLPLPPQAEGRHIVATHALLVLLPTLLEDPSRADNYLVHTDLNFFRLEADLSDKIVTIGNTLTVDGERRRKDRRCQVLTLRLVPLPGNPEEPDVMLMGMSGKIHVFIDTATGLPLRLRGDAPRIGSAELNLIEASTRNTRNPAQRLRPSPPP</sequence>
<organism evidence="1 2">
    <name type="scientific">Chromatocurvus halotolerans</name>
    <dbReference type="NCBI Taxonomy" id="1132028"/>
    <lineage>
        <taxon>Bacteria</taxon>
        <taxon>Pseudomonadati</taxon>
        <taxon>Pseudomonadota</taxon>
        <taxon>Gammaproteobacteria</taxon>
        <taxon>Cellvibrionales</taxon>
        <taxon>Halieaceae</taxon>
        <taxon>Chromatocurvus</taxon>
    </lineage>
</organism>
<reference evidence="1 2" key="1">
    <citation type="submission" date="2019-03" db="EMBL/GenBank/DDBJ databases">
        <title>Genomic Encyclopedia of Type Strains, Phase IV (KMG-IV): sequencing the most valuable type-strain genomes for metagenomic binning, comparative biology and taxonomic classification.</title>
        <authorList>
            <person name="Goeker M."/>
        </authorList>
    </citation>
    <scope>NUCLEOTIDE SEQUENCE [LARGE SCALE GENOMIC DNA]</scope>
    <source>
        <strain evidence="1 2">DSM 23344</strain>
    </source>
</reference>
<keyword evidence="2" id="KW-1185">Reference proteome</keyword>
<dbReference type="RefSeq" id="WP_162883803.1">
    <property type="nucleotide sequence ID" value="NZ_QQSW01000003.1"/>
</dbReference>
<evidence type="ECO:0000313" key="2">
    <source>
        <dbReference type="Proteomes" id="UP000294980"/>
    </source>
</evidence>
<dbReference type="EMBL" id="SLWX01000005">
    <property type="protein sequence ID" value="TCO76260.1"/>
    <property type="molecule type" value="Genomic_DNA"/>
</dbReference>
<name>A0A4V2SBN9_9GAMM</name>
<accession>A0A4V2SBN9</accession>